<keyword evidence="5" id="KW-0326">Glycosidase</keyword>
<feature type="region of interest" description="Disordered" evidence="6">
    <location>
        <begin position="1"/>
        <end position="36"/>
    </location>
</feature>
<dbReference type="RefSeq" id="XP_058312633.1">
    <property type="nucleotide sequence ID" value="XM_058447222.1"/>
</dbReference>
<dbReference type="PANTHER" id="PTHR30480">
    <property type="entry name" value="BETA-HEXOSAMINIDASE-RELATED"/>
    <property type="match status" value="1"/>
</dbReference>
<reference evidence="8" key="2">
    <citation type="journal article" date="2023" name="IMA Fungus">
        <title>Comparative genomic study of the Penicillium genus elucidates a diverse pangenome and 15 lateral gene transfer events.</title>
        <authorList>
            <person name="Petersen C."/>
            <person name="Sorensen T."/>
            <person name="Nielsen M.R."/>
            <person name="Sondergaard T.E."/>
            <person name="Sorensen J.L."/>
            <person name="Fitzpatrick D.A."/>
            <person name="Frisvad J.C."/>
            <person name="Nielsen K.L."/>
        </authorList>
    </citation>
    <scope>NUCLEOTIDE SEQUENCE</scope>
    <source>
        <strain evidence="8">IBT 15544</strain>
    </source>
</reference>
<evidence type="ECO:0000256" key="2">
    <source>
        <dbReference type="ARBA" id="ARBA00022801"/>
    </source>
</evidence>
<evidence type="ECO:0000256" key="1">
    <source>
        <dbReference type="ARBA" id="ARBA00005336"/>
    </source>
</evidence>
<dbReference type="EMBL" id="JAPQKR010000004">
    <property type="protein sequence ID" value="KAJ5218060.1"/>
    <property type="molecule type" value="Genomic_DNA"/>
</dbReference>
<comment type="similarity">
    <text evidence="1">Belongs to the glycosyl hydrolase 3 family.</text>
</comment>
<dbReference type="OrthoDB" id="416222at2759"/>
<evidence type="ECO:0000313" key="9">
    <source>
        <dbReference type="Proteomes" id="UP001150904"/>
    </source>
</evidence>
<dbReference type="PANTHER" id="PTHR30480:SF14">
    <property type="entry name" value="HYDROLASE, PUTATIVE (AFU_ORTHOLOGUE AFUA_4G13770)-RELATED"/>
    <property type="match status" value="1"/>
</dbReference>
<dbReference type="GO" id="GO:0005975">
    <property type="term" value="P:carbohydrate metabolic process"/>
    <property type="evidence" value="ECO:0007669"/>
    <property type="project" value="InterPro"/>
</dbReference>
<protein>
    <recommendedName>
        <fullName evidence="7">Glycoside hydrolase family 3 N-terminal domain-containing protein</fullName>
    </recommendedName>
</protein>
<comment type="caution">
    <text evidence="8">The sequence shown here is derived from an EMBL/GenBank/DDBJ whole genome shotgun (WGS) entry which is preliminary data.</text>
</comment>
<dbReference type="GeneID" id="83174522"/>
<organism evidence="8 9">
    <name type="scientific">Penicillium cinerascens</name>
    <dbReference type="NCBI Taxonomy" id="70096"/>
    <lineage>
        <taxon>Eukaryota</taxon>
        <taxon>Fungi</taxon>
        <taxon>Dikarya</taxon>
        <taxon>Ascomycota</taxon>
        <taxon>Pezizomycotina</taxon>
        <taxon>Eurotiomycetes</taxon>
        <taxon>Eurotiomycetidae</taxon>
        <taxon>Eurotiales</taxon>
        <taxon>Aspergillaceae</taxon>
        <taxon>Penicillium</taxon>
    </lineage>
</organism>
<dbReference type="Gene3D" id="3.20.20.300">
    <property type="entry name" value="Glycoside hydrolase, family 3, N-terminal domain"/>
    <property type="match status" value="1"/>
</dbReference>
<evidence type="ECO:0000256" key="3">
    <source>
        <dbReference type="ARBA" id="ARBA00023180"/>
    </source>
</evidence>
<dbReference type="InterPro" id="IPR050226">
    <property type="entry name" value="NagZ_Beta-hexosaminidase"/>
</dbReference>
<evidence type="ECO:0000256" key="5">
    <source>
        <dbReference type="ARBA" id="ARBA00023295"/>
    </source>
</evidence>
<gene>
    <name evidence="8" type="ORF">N7498_000159</name>
</gene>
<proteinExistence type="inferred from homology"/>
<keyword evidence="9" id="KW-1185">Reference proteome</keyword>
<keyword evidence="4" id="KW-0119">Carbohydrate metabolism</keyword>
<dbReference type="SUPFAM" id="SSF51445">
    <property type="entry name" value="(Trans)glycosidases"/>
    <property type="match status" value="1"/>
</dbReference>
<feature type="domain" description="Glycoside hydrolase family 3 N-terminal" evidence="7">
    <location>
        <begin position="2"/>
        <end position="257"/>
    </location>
</feature>
<sequence>MTDQEGGEVRRLPGGPTMSAKQIGQSKNPKATAAQSGKDAASALKAEYLNANLAPFLDIYRETGEFDDQFRRSYGNTSGLMGTCDSAFIYSQQRTGIIVTAKDFPGLGAAGKNEDTDVEPVTINLSLEELRSVDQALYTKAIAAGLDMVMSSWALYPALDSKYPSRLSKARVQGELRGRLRFKGVTITDPIEAGALEAFGNDASRGLLAAQAGMDILLASAKNLTQGEAIVDSLISALQDGSLSSDSFAEATDRILAVRQKIPV</sequence>
<evidence type="ECO:0000259" key="7">
    <source>
        <dbReference type="Pfam" id="PF00933"/>
    </source>
</evidence>
<dbReference type="InterPro" id="IPR036962">
    <property type="entry name" value="Glyco_hydro_3_N_sf"/>
</dbReference>
<feature type="compositionally biased region" description="Polar residues" evidence="6">
    <location>
        <begin position="19"/>
        <end position="35"/>
    </location>
</feature>
<dbReference type="InterPro" id="IPR001764">
    <property type="entry name" value="Glyco_hydro_3_N"/>
</dbReference>
<keyword evidence="2" id="KW-0378">Hydrolase</keyword>
<evidence type="ECO:0000256" key="6">
    <source>
        <dbReference type="SAM" id="MobiDB-lite"/>
    </source>
</evidence>
<keyword evidence="3" id="KW-0325">Glycoprotein</keyword>
<evidence type="ECO:0000313" key="8">
    <source>
        <dbReference type="EMBL" id="KAJ5218060.1"/>
    </source>
</evidence>
<dbReference type="InterPro" id="IPR017853">
    <property type="entry name" value="GH"/>
</dbReference>
<dbReference type="GO" id="GO:0004553">
    <property type="term" value="F:hydrolase activity, hydrolyzing O-glycosyl compounds"/>
    <property type="evidence" value="ECO:0007669"/>
    <property type="project" value="InterPro"/>
</dbReference>
<accession>A0A9W9TDZ3</accession>
<dbReference type="AlphaFoldDB" id="A0A9W9TDZ3"/>
<dbReference type="Pfam" id="PF00933">
    <property type="entry name" value="Glyco_hydro_3"/>
    <property type="match status" value="1"/>
</dbReference>
<dbReference type="GO" id="GO:0009254">
    <property type="term" value="P:peptidoglycan turnover"/>
    <property type="evidence" value="ECO:0007669"/>
    <property type="project" value="TreeGrafter"/>
</dbReference>
<reference evidence="8" key="1">
    <citation type="submission" date="2022-12" db="EMBL/GenBank/DDBJ databases">
        <authorList>
            <person name="Petersen C."/>
        </authorList>
    </citation>
    <scope>NUCLEOTIDE SEQUENCE</scope>
    <source>
        <strain evidence="8">IBT 15544</strain>
    </source>
</reference>
<dbReference type="Proteomes" id="UP001150904">
    <property type="component" value="Unassembled WGS sequence"/>
</dbReference>
<evidence type="ECO:0000256" key="4">
    <source>
        <dbReference type="ARBA" id="ARBA00023277"/>
    </source>
</evidence>
<name>A0A9W9TDZ3_9EURO</name>